<dbReference type="HOGENOM" id="CLU_1275516_0_0_7"/>
<keyword evidence="4" id="KW-1185">Reference proteome</keyword>
<evidence type="ECO:0000256" key="2">
    <source>
        <dbReference type="SAM" id="Phobius"/>
    </source>
</evidence>
<evidence type="ECO:0000313" key="3">
    <source>
        <dbReference type="EMBL" id="ACY18346.1"/>
    </source>
</evidence>
<name>D0LIJ0_HALO1</name>
<evidence type="ECO:0000256" key="1">
    <source>
        <dbReference type="SAM" id="MobiDB-lite"/>
    </source>
</evidence>
<reference evidence="3 4" key="1">
    <citation type="journal article" date="2010" name="Stand. Genomic Sci.">
        <title>Complete genome sequence of Haliangium ochraceum type strain (SMP-2).</title>
        <authorList>
            <consortium name="US DOE Joint Genome Institute (JGI-PGF)"/>
            <person name="Ivanova N."/>
            <person name="Daum C."/>
            <person name="Lang E."/>
            <person name="Abt B."/>
            <person name="Kopitz M."/>
            <person name="Saunders E."/>
            <person name="Lapidus A."/>
            <person name="Lucas S."/>
            <person name="Glavina Del Rio T."/>
            <person name="Nolan M."/>
            <person name="Tice H."/>
            <person name="Copeland A."/>
            <person name="Cheng J.F."/>
            <person name="Chen F."/>
            <person name="Bruce D."/>
            <person name="Goodwin L."/>
            <person name="Pitluck S."/>
            <person name="Mavromatis K."/>
            <person name="Pati A."/>
            <person name="Mikhailova N."/>
            <person name="Chen A."/>
            <person name="Palaniappan K."/>
            <person name="Land M."/>
            <person name="Hauser L."/>
            <person name="Chang Y.J."/>
            <person name="Jeffries C.D."/>
            <person name="Detter J.C."/>
            <person name="Brettin T."/>
            <person name="Rohde M."/>
            <person name="Goker M."/>
            <person name="Bristow J."/>
            <person name="Markowitz V."/>
            <person name="Eisen J.A."/>
            <person name="Hugenholtz P."/>
            <person name="Kyrpides N.C."/>
            <person name="Klenk H.P."/>
        </authorList>
    </citation>
    <scope>NUCLEOTIDE SEQUENCE [LARGE SCALE GENOMIC DNA]</scope>
    <source>
        <strain evidence="4">DSM 14365 / CIP 107738 / JCM 11303 / AJ 13395 / SMP-2</strain>
    </source>
</reference>
<gene>
    <name evidence="3" type="ordered locus">Hoch_5871</name>
</gene>
<dbReference type="AlphaFoldDB" id="D0LIJ0"/>
<dbReference type="eggNOG" id="COG2972">
    <property type="taxonomic scope" value="Bacteria"/>
</dbReference>
<sequence>MSNATKDSGDGKLPVAKLTSETSVPSSGGRPYRRRLSNYLLDKRLQLRYVGVITILSTVLCGTLGYLIWQQENQASSEILDSVDSLCEDENSDLCLGLRDELNANLSQADNNLVLIMSGVGVGLVGILFLFMVVMTHKVAGPLYKVTTYFEKMARGRLGPVYPLRKGDMLQEFFDDFQSMHEDVRGRFQQDNELVERFLRACADAGVSDSAQVGEAVEALKAHHESRTSALG</sequence>
<keyword evidence="2" id="KW-0812">Transmembrane</keyword>
<protein>
    <recommendedName>
        <fullName evidence="5">HAMP domain-containing protein</fullName>
    </recommendedName>
</protein>
<dbReference type="KEGG" id="hoh:Hoch_5871"/>
<organism evidence="3 4">
    <name type="scientific">Haliangium ochraceum (strain DSM 14365 / JCM 11303 / SMP-2)</name>
    <dbReference type="NCBI Taxonomy" id="502025"/>
    <lineage>
        <taxon>Bacteria</taxon>
        <taxon>Pseudomonadati</taxon>
        <taxon>Myxococcota</taxon>
        <taxon>Polyangia</taxon>
        <taxon>Haliangiales</taxon>
        <taxon>Kofleriaceae</taxon>
        <taxon>Haliangium</taxon>
    </lineage>
</organism>
<accession>D0LIJ0</accession>
<evidence type="ECO:0008006" key="5">
    <source>
        <dbReference type="Google" id="ProtNLM"/>
    </source>
</evidence>
<dbReference type="EMBL" id="CP001804">
    <property type="protein sequence ID" value="ACY18346.1"/>
    <property type="molecule type" value="Genomic_DNA"/>
</dbReference>
<dbReference type="STRING" id="502025.Hoch_5871"/>
<dbReference type="RefSeq" id="WP_012830938.1">
    <property type="nucleotide sequence ID" value="NC_013440.1"/>
</dbReference>
<dbReference type="Proteomes" id="UP000001880">
    <property type="component" value="Chromosome"/>
</dbReference>
<evidence type="ECO:0000313" key="4">
    <source>
        <dbReference type="Proteomes" id="UP000001880"/>
    </source>
</evidence>
<proteinExistence type="predicted"/>
<dbReference type="Gene3D" id="6.10.340.10">
    <property type="match status" value="1"/>
</dbReference>
<feature type="transmembrane region" description="Helical" evidence="2">
    <location>
        <begin position="113"/>
        <end position="135"/>
    </location>
</feature>
<feature type="transmembrane region" description="Helical" evidence="2">
    <location>
        <begin position="49"/>
        <end position="69"/>
    </location>
</feature>
<dbReference type="OrthoDB" id="5503435at2"/>
<feature type="region of interest" description="Disordered" evidence="1">
    <location>
        <begin position="1"/>
        <end position="30"/>
    </location>
</feature>
<keyword evidence="2" id="KW-1133">Transmembrane helix</keyword>
<keyword evidence="2" id="KW-0472">Membrane</keyword>